<comment type="similarity">
    <text evidence="2">Belongs to the 2H phosphoesterase superfamily. ThpR family.</text>
</comment>
<feature type="active site" description="Proton donor" evidence="2">
    <location>
        <position position="40"/>
    </location>
</feature>
<dbReference type="EC" id="3.1.4.58" evidence="2"/>
<feature type="short sequence motif" description="HXTX 2" evidence="2">
    <location>
        <begin position="118"/>
        <end position="121"/>
    </location>
</feature>
<dbReference type="Proteomes" id="UP000178558">
    <property type="component" value="Unassembled WGS sequence"/>
</dbReference>
<feature type="short sequence motif" description="HXTX 1" evidence="2">
    <location>
        <begin position="40"/>
        <end position="43"/>
    </location>
</feature>
<dbReference type="PANTHER" id="PTHR35561:SF1">
    <property type="entry name" value="RNA 2',3'-CYCLIC PHOSPHODIESTERASE"/>
    <property type="match status" value="1"/>
</dbReference>
<gene>
    <name evidence="3" type="ORF">A3B50_00685</name>
</gene>
<dbReference type="NCBIfam" id="TIGR02258">
    <property type="entry name" value="2_5_ligase"/>
    <property type="match status" value="1"/>
</dbReference>
<organism evidence="3 4">
    <name type="scientific">Candidatus Roizmanbacteria bacterium RIFCSPLOWO2_01_FULL_40_42</name>
    <dbReference type="NCBI Taxonomy" id="1802066"/>
    <lineage>
        <taxon>Bacteria</taxon>
        <taxon>Candidatus Roizmaniibacteriota</taxon>
    </lineage>
</organism>
<sequence length="180" mass="21213">MRLFLAIDLPKEVKQSIATQLAPLKSEYPDFRWVDESRYHITLHFFGERDDPEKVIERVSTAVYDIDPFRMYSGQASLFMKNTIILHITFQRNRMIERLASQVQDAFNENKAIRYIPHLTIARYRIPSKQQYLLIKKKVGRLNLDVEFDVTQITLFNSVIKSEKPLYETIAEIPLEKHAP</sequence>
<name>A0A1F7J515_9BACT</name>
<dbReference type="EMBL" id="MGAQ01000014">
    <property type="protein sequence ID" value="OGK50679.1"/>
    <property type="molecule type" value="Genomic_DNA"/>
</dbReference>
<dbReference type="HAMAP" id="MF_01940">
    <property type="entry name" value="RNA_CPDase"/>
    <property type="match status" value="1"/>
</dbReference>
<protein>
    <recommendedName>
        <fullName evidence="2">RNA 2',3'-cyclic phosphodiesterase</fullName>
        <shortName evidence="2">RNA 2',3'-CPDase</shortName>
        <ecNumber evidence="2">3.1.4.58</ecNumber>
    </recommendedName>
</protein>
<dbReference type="PANTHER" id="PTHR35561">
    <property type="entry name" value="RNA 2',3'-CYCLIC PHOSPHODIESTERASE"/>
    <property type="match status" value="1"/>
</dbReference>
<dbReference type="GO" id="GO:0016874">
    <property type="term" value="F:ligase activity"/>
    <property type="evidence" value="ECO:0007669"/>
    <property type="project" value="UniProtKB-KW"/>
</dbReference>
<keyword evidence="3" id="KW-0436">Ligase</keyword>
<dbReference type="Gene3D" id="3.90.1140.10">
    <property type="entry name" value="Cyclic phosphodiesterase"/>
    <property type="match status" value="1"/>
</dbReference>
<dbReference type="InterPro" id="IPR004175">
    <property type="entry name" value="RNA_CPDase"/>
</dbReference>
<comment type="function">
    <text evidence="2">Hydrolyzes RNA 2',3'-cyclic phosphodiester to an RNA 2'-phosphomonoester.</text>
</comment>
<feature type="active site" description="Proton acceptor" evidence="2">
    <location>
        <position position="118"/>
    </location>
</feature>
<evidence type="ECO:0000256" key="1">
    <source>
        <dbReference type="ARBA" id="ARBA00022801"/>
    </source>
</evidence>
<dbReference type="Pfam" id="PF13563">
    <property type="entry name" value="2_5_RNA_ligase2"/>
    <property type="match status" value="1"/>
</dbReference>
<accession>A0A1F7J515</accession>
<dbReference type="SUPFAM" id="SSF55144">
    <property type="entry name" value="LigT-like"/>
    <property type="match status" value="1"/>
</dbReference>
<proteinExistence type="inferred from homology"/>
<evidence type="ECO:0000313" key="4">
    <source>
        <dbReference type="Proteomes" id="UP000178558"/>
    </source>
</evidence>
<comment type="catalytic activity">
    <reaction evidence="2">
        <text>a 3'-end 2',3'-cyclophospho-ribonucleotide-RNA + H2O = a 3'-end 2'-phospho-ribonucleotide-RNA + H(+)</text>
        <dbReference type="Rhea" id="RHEA:11828"/>
        <dbReference type="Rhea" id="RHEA-COMP:10464"/>
        <dbReference type="Rhea" id="RHEA-COMP:17353"/>
        <dbReference type="ChEBI" id="CHEBI:15377"/>
        <dbReference type="ChEBI" id="CHEBI:15378"/>
        <dbReference type="ChEBI" id="CHEBI:83064"/>
        <dbReference type="ChEBI" id="CHEBI:173113"/>
        <dbReference type="EC" id="3.1.4.58"/>
    </reaction>
</comment>
<dbReference type="AlphaFoldDB" id="A0A1F7J515"/>
<keyword evidence="1 2" id="KW-0378">Hydrolase</keyword>
<evidence type="ECO:0000256" key="2">
    <source>
        <dbReference type="HAMAP-Rule" id="MF_01940"/>
    </source>
</evidence>
<dbReference type="InterPro" id="IPR009097">
    <property type="entry name" value="Cyclic_Pdiesterase"/>
</dbReference>
<comment type="caution">
    <text evidence="3">The sequence shown here is derived from an EMBL/GenBank/DDBJ whole genome shotgun (WGS) entry which is preliminary data.</text>
</comment>
<reference evidence="3 4" key="1">
    <citation type="journal article" date="2016" name="Nat. Commun.">
        <title>Thousands of microbial genomes shed light on interconnected biogeochemical processes in an aquifer system.</title>
        <authorList>
            <person name="Anantharaman K."/>
            <person name="Brown C.T."/>
            <person name="Hug L.A."/>
            <person name="Sharon I."/>
            <person name="Castelle C.J."/>
            <person name="Probst A.J."/>
            <person name="Thomas B.C."/>
            <person name="Singh A."/>
            <person name="Wilkins M.J."/>
            <person name="Karaoz U."/>
            <person name="Brodie E.L."/>
            <person name="Williams K.H."/>
            <person name="Hubbard S.S."/>
            <person name="Banfield J.F."/>
        </authorList>
    </citation>
    <scope>NUCLEOTIDE SEQUENCE [LARGE SCALE GENOMIC DNA]</scope>
</reference>
<dbReference type="GO" id="GO:0008664">
    <property type="term" value="F:RNA 2',3'-cyclic 3'-phosphodiesterase activity"/>
    <property type="evidence" value="ECO:0007669"/>
    <property type="project" value="UniProtKB-EC"/>
</dbReference>
<evidence type="ECO:0000313" key="3">
    <source>
        <dbReference type="EMBL" id="OGK50679.1"/>
    </source>
</evidence>
<dbReference type="GO" id="GO:0004113">
    <property type="term" value="F:2',3'-cyclic-nucleotide 3'-phosphodiesterase activity"/>
    <property type="evidence" value="ECO:0007669"/>
    <property type="project" value="InterPro"/>
</dbReference>